<dbReference type="PANTHER" id="PTHR14187">
    <property type="entry name" value="ALPHA KINASE/ELONGATION FACTOR 2 KINASE"/>
    <property type="match status" value="1"/>
</dbReference>
<gene>
    <name evidence="1" type="ORF">QC763_0099050</name>
</gene>
<accession>A0ABR0H6F4</accession>
<comment type="caution">
    <text evidence="1">The sequence shown here is derived from an EMBL/GenBank/DDBJ whole genome shotgun (WGS) entry which is preliminary data.</text>
</comment>
<dbReference type="RefSeq" id="XP_062763453.1">
    <property type="nucleotide sequence ID" value="XM_062906378.1"/>
</dbReference>
<protein>
    <submittedName>
        <fullName evidence="1">Uncharacterized protein</fullName>
    </submittedName>
</protein>
<dbReference type="Proteomes" id="UP001326199">
    <property type="component" value="Unassembled WGS sequence"/>
</dbReference>
<dbReference type="InterPro" id="IPR043129">
    <property type="entry name" value="ATPase_NBD"/>
</dbReference>
<keyword evidence="2" id="KW-1185">Reference proteome</keyword>
<reference evidence="1 2" key="1">
    <citation type="journal article" date="2023" name="bioRxiv">
        <title>High-quality genome assemblies of four members of thePodospora anserinaspecies complex.</title>
        <authorList>
            <person name="Ament-Velasquez S.L."/>
            <person name="Vogan A.A."/>
            <person name="Wallerman O."/>
            <person name="Hartmann F."/>
            <person name="Gautier V."/>
            <person name="Silar P."/>
            <person name="Giraud T."/>
            <person name="Johannesson H."/>
        </authorList>
    </citation>
    <scope>NUCLEOTIDE SEQUENCE [LARGE SCALE GENOMIC DNA]</scope>
    <source>
        <strain evidence="1 2">CBS 411.78</strain>
    </source>
</reference>
<evidence type="ECO:0000313" key="2">
    <source>
        <dbReference type="Proteomes" id="UP001326199"/>
    </source>
</evidence>
<name>A0ABR0H6F4_9PEZI</name>
<organism evidence="1 2">
    <name type="scientific">Podospora pseudopauciseta</name>
    <dbReference type="NCBI Taxonomy" id="2093780"/>
    <lineage>
        <taxon>Eukaryota</taxon>
        <taxon>Fungi</taxon>
        <taxon>Dikarya</taxon>
        <taxon>Ascomycota</taxon>
        <taxon>Pezizomycotina</taxon>
        <taxon>Sordariomycetes</taxon>
        <taxon>Sordariomycetidae</taxon>
        <taxon>Sordariales</taxon>
        <taxon>Podosporaceae</taxon>
        <taxon>Podospora</taxon>
    </lineage>
</organism>
<dbReference type="GeneID" id="87926608"/>
<sequence length="209" mass="23289">MFVMVQEQEAAVTRKKGHGPKYVILVGGFGRSRYLFSYLKKKLGNEIEILQSRGASPWAAICRGAVIQSISSKGRSNLSIDVQGRISRASYGKGDLGNSDKRVTSSYLRHFFDTNDDQKQTIVEAIYCTTASQPPKVWNDQIKTLCTVKWETKIDLTTLPTFTNPVGKVIYVLKYDIEMTVAGGVLDFAVYRDGVRQGGKSVMIEYENA</sequence>
<evidence type="ECO:0000313" key="1">
    <source>
        <dbReference type="EMBL" id="KAK4663487.1"/>
    </source>
</evidence>
<dbReference type="SUPFAM" id="SSF53067">
    <property type="entry name" value="Actin-like ATPase domain"/>
    <property type="match status" value="1"/>
</dbReference>
<dbReference type="PANTHER" id="PTHR14187:SF5">
    <property type="entry name" value="HEAT SHOCK 70 KDA PROTEIN 12A"/>
    <property type="match status" value="1"/>
</dbReference>
<proteinExistence type="predicted"/>
<dbReference type="EMBL" id="JAFFHB010000008">
    <property type="protein sequence ID" value="KAK4663487.1"/>
    <property type="molecule type" value="Genomic_DNA"/>
</dbReference>